<evidence type="ECO:0000313" key="2">
    <source>
        <dbReference type="EMBL" id="SEH90708.1"/>
    </source>
</evidence>
<gene>
    <name evidence="2" type="ORF">BAZSYMB_SCAFFOLD00099_0</name>
</gene>
<feature type="transmembrane region" description="Helical" evidence="1">
    <location>
        <begin position="6"/>
        <end position="23"/>
    </location>
</feature>
<evidence type="ECO:0008006" key="4">
    <source>
        <dbReference type="Google" id="ProtNLM"/>
    </source>
</evidence>
<organism evidence="2 3">
    <name type="scientific">Bathymodiolus azoricus thioautotrophic gill symbiont</name>
    <dbReference type="NCBI Taxonomy" id="235205"/>
    <lineage>
        <taxon>Bacteria</taxon>
        <taxon>Pseudomonadati</taxon>
        <taxon>Pseudomonadota</taxon>
        <taxon>Gammaproteobacteria</taxon>
        <taxon>sulfur-oxidizing symbionts</taxon>
    </lineage>
</organism>
<dbReference type="Proteomes" id="UP000198559">
    <property type="component" value="Unassembled WGS sequence"/>
</dbReference>
<keyword evidence="1" id="KW-0812">Transmembrane</keyword>
<keyword evidence="1" id="KW-0472">Membrane</keyword>
<proteinExistence type="predicted"/>
<evidence type="ECO:0000313" key="3">
    <source>
        <dbReference type="Proteomes" id="UP000198559"/>
    </source>
</evidence>
<keyword evidence="1" id="KW-1133">Transmembrane helix</keyword>
<reference evidence="3" key="1">
    <citation type="submission" date="2016-06" db="EMBL/GenBank/DDBJ databases">
        <authorList>
            <person name="Petersen J."/>
            <person name="Sayavedra L."/>
        </authorList>
    </citation>
    <scope>NUCLEOTIDE SEQUENCE [LARGE SCALE GENOMIC DNA]</scope>
    <source>
        <strain evidence="3">BazSymB</strain>
    </source>
</reference>
<evidence type="ECO:0000256" key="1">
    <source>
        <dbReference type="SAM" id="Phobius"/>
    </source>
</evidence>
<name>A0A1H6LW33_9GAMM</name>
<dbReference type="AlphaFoldDB" id="A0A1H6LW33"/>
<protein>
    <recommendedName>
        <fullName evidence="4">Phage-related tail protein</fullName>
    </recommendedName>
</protein>
<dbReference type="STRING" id="235205.BAZSYMB_SCAFFOLD00099_0"/>
<dbReference type="EMBL" id="CVUD02000227">
    <property type="protein sequence ID" value="SEH90708.1"/>
    <property type="molecule type" value="Genomic_DNA"/>
</dbReference>
<accession>A0A1H6LW33</accession>
<sequence length="250" mass="28033">MKKIIYTLLGLIVTVTIVIITLLDPIGKKISQQYATELLKTPVKISQFSSDFLDKSINIDFIEVKNPPNFKNENAFSLDRFSLKVGDSDNNLIVLDEIFLDGLAFTLEQNDSNVNLTQLIDNLDQAPSQSSDVSSSDNSNANEKRIKIKYFKVSNISLKVDSEWLRTTLKVPNISISNFGGDSGIRIDKIGKEVTKKIMNNLRKALEEKGIEAGKKEIEASLRRKIAQQLGVASDELKDTVKDLFKNFDF</sequence>